<keyword evidence="1" id="KW-0472">Membrane</keyword>
<keyword evidence="1" id="KW-0812">Transmembrane</keyword>
<gene>
    <name evidence="2" type="ORF">FHS27_001648</name>
</gene>
<name>A0A7W5DWH8_9BACT</name>
<sequence length="160" mass="17831">MTPDPASLENLRDIAEPPPVSWWPLAPGWWFVIAFLAFGCCVVLYRLWCRWQANAYRRAAIAEVQRASSDAEIVGVLKRTALCADNRTHVGSLSGKNWCDWLSATGGAPVPNEVADRISVGVYRDGSARTPALVEFASRWIRHHQVSRQGDASIVKTRER</sequence>
<accession>A0A7W5DWH8</accession>
<evidence type="ECO:0008006" key="4">
    <source>
        <dbReference type="Google" id="ProtNLM"/>
    </source>
</evidence>
<dbReference type="RefSeq" id="WP_184303787.1">
    <property type="nucleotide sequence ID" value="NZ_JACHXU010000004.1"/>
</dbReference>
<dbReference type="Pfam" id="PF14316">
    <property type="entry name" value="DUF4381"/>
    <property type="match status" value="1"/>
</dbReference>
<comment type="caution">
    <text evidence="2">The sequence shown here is derived from an EMBL/GenBank/DDBJ whole genome shotgun (WGS) entry which is preliminary data.</text>
</comment>
<protein>
    <recommendedName>
        <fullName evidence="4">DUF4381 domain-containing protein</fullName>
    </recommendedName>
</protein>
<organism evidence="2 3">
    <name type="scientific">Aporhodopirellula rubra</name>
    <dbReference type="NCBI Taxonomy" id="980271"/>
    <lineage>
        <taxon>Bacteria</taxon>
        <taxon>Pseudomonadati</taxon>
        <taxon>Planctomycetota</taxon>
        <taxon>Planctomycetia</taxon>
        <taxon>Pirellulales</taxon>
        <taxon>Pirellulaceae</taxon>
        <taxon>Aporhodopirellula</taxon>
    </lineage>
</organism>
<evidence type="ECO:0000313" key="3">
    <source>
        <dbReference type="Proteomes" id="UP000536179"/>
    </source>
</evidence>
<keyword evidence="1" id="KW-1133">Transmembrane helix</keyword>
<dbReference type="AlphaFoldDB" id="A0A7W5DWH8"/>
<dbReference type="Proteomes" id="UP000536179">
    <property type="component" value="Unassembled WGS sequence"/>
</dbReference>
<evidence type="ECO:0000313" key="2">
    <source>
        <dbReference type="EMBL" id="MBB3205844.1"/>
    </source>
</evidence>
<dbReference type="EMBL" id="JACHXU010000004">
    <property type="protein sequence ID" value="MBB3205844.1"/>
    <property type="molecule type" value="Genomic_DNA"/>
</dbReference>
<reference evidence="2 3" key="1">
    <citation type="submission" date="2020-08" db="EMBL/GenBank/DDBJ databases">
        <title>Genomic Encyclopedia of Type Strains, Phase III (KMG-III): the genomes of soil and plant-associated and newly described type strains.</title>
        <authorList>
            <person name="Whitman W."/>
        </authorList>
    </citation>
    <scope>NUCLEOTIDE SEQUENCE [LARGE SCALE GENOMIC DNA]</scope>
    <source>
        <strain evidence="2 3">CECT 8075</strain>
    </source>
</reference>
<proteinExistence type="predicted"/>
<evidence type="ECO:0000256" key="1">
    <source>
        <dbReference type="SAM" id="Phobius"/>
    </source>
</evidence>
<feature type="transmembrane region" description="Helical" evidence="1">
    <location>
        <begin position="28"/>
        <end position="48"/>
    </location>
</feature>
<keyword evidence="3" id="KW-1185">Reference proteome</keyword>
<dbReference type="InterPro" id="IPR025489">
    <property type="entry name" value="DUF4381"/>
</dbReference>